<dbReference type="InterPro" id="IPR009428">
    <property type="entry name" value="ICAT_dom"/>
</dbReference>
<protein>
    <submittedName>
        <fullName evidence="5">Protein LZIC-like</fullName>
    </submittedName>
</protein>
<reference evidence="5" key="1">
    <citation type="submission" date="2025-08" db="UniProtKB">
        <authorList>
            <consortium name="RefSeq"/>
        </authorList>
    </citation>
    <scope>IDENTIFICATION</scope>
    <source>
        <tissue evidence="5">Whole organism</tissue>
    </source>
</reference>
<sequence length="194" mass="21759">MTSRGMIETEQLRQNLQGQLDRLVQQLEDLESCKDDLEESEYTETKNDTIEQLKEFNESLSRMISGDMTLVDHLNAMQLATQAAISAAFRTPAVIRMFARREPELLRQRLADIERDVKLGKGSSVLNNEKAEILSALRQLGEKLTSAELLLVKEHSNINQAHNAGFVPVSDFEVTGQEALTMAGDEARVVQESQ</sequence>
<dbReference type="RefSeq" id="XP_026273894.1">
    <property type="nucleotide sequence ID" value="XM_026418109.2"/>
</dbReference>
<dbReference type="Gene3D" id="1.10.10.490">
    <property type="entry name" value="Beta-catenin-interacting ICAT"/>
    <property type="match status" value="1"/>
</dbReference>
<evidence type="ECO:0000313" key="5">
    <source>
        <dbReference type="RefSeq" id="XP_026273894.1"/>
    </source>
</evidence>
<dbReference type="GeneID" id="113203423"/>
<dbReference type="PANTHER" id="PTHR16505:SF8">
    <property type="entry name" value="PROTEIN LZIC"/>
    <property type="match status" value="1"/>
</dbReference>
<feature type="coiled-coil region" evidence="2">
    <location>
        <begin position="6"/>
        <end position="40"/>
    </location>
</feature>
<dbReference type="InterPro" id="IPR036911">
    <property type="entry name" value="ICAT_sf"/>
</dbReference>
<keyword evidence="2" id="KW-0175">Coiled coil</keyword>
<dbReference type="GO" id="GO:0008013">
    <property type="term" value="F:beta-catenin binding"/>
    <property type="evidence" value="ECO:0007669"/>
    <property type="project" value="InterPro"/>
</dbReference>
<name>A0A6J1RY67_FRAOC</name>
<evidence type="ECO:0000313" key="4">
    <source>
        <dbReference type="Proteomes" id="UP000504606"/>
    </source>
</evidence>
<gene>
    <name evidence="5" type="primary">LOC113203423</name>
</gene>
<feature type="domain" description="Beta-catenin-interacting ICAT" evidence="3">
    <location>
        <begin position="113"/>
        <end position="159"/>
    </location>
</feature>
<dbReference type="PANTHER" id="PTHR16505">
    <property type="entry name" value="PROTEIN LZIC"/>
    <property type="match status" value="1"/>
</dbReference>
<keyword evidence="4" id="KW-1185">Reference proteome</keyword>
<dbReference type="OrthoDB" id="10262856at2759"/>
<dbReference type="AlphaFoldDB" id="A0A6J1RY67"/>
<organism evidence="4 5">
    <name type="scientific">Frankliniella occidentalis</name>
    <name type="common">Western flower thrips</name>
    <name type="synonym">Euthrips occidentalis</name>
    <dbReference type="NCBI Taxonomy" id="133901"/>
    <lineage>
        <taxon>Eukaryota</taxon>
        <taxon>Metazoa</taxon>
        <taxon>Ecdysozoa</taxon>
        <taxon>Arthropoda</taxon>
        <taxon>Hexapoda</taxon>
        <taxon>Insecta</taxon>
        <taxon>Pterygota</taxon>
        <taxon>Neoptera</taxon>
        <taxon>Paraneoptera</taxon>
        <taxon>Thysanoptera</taxon>
        <taxon>Terebrantia</taxon>
        <taxon>Thripoidea</taxon>
        <taxon>Thripidae</taxon>
        <taxon>Frankliniella</taxon>
    </lineage>
</organism>
<evidence type="ECO:0000259" key="3">
    <source>
        <dbReference type="Pfam" id="PF06384"/>
    </source>
</evidence>
<evidence type="ECO:0000256" key="2">
    <source>
        <dbReference type="SAM" id="Coils"/>
    </source>
</evidence>
<dbReference type="Pfam" id="PF06384">
    <property type="entry name" value="ICAT"/>
    <property type="match status" value="1"/>
</dbReference>
<dbReference type="KEGG" id="foc:113203423"/>
<comment type="similarity">
    <text evidence="1">Belongs to the CTNNBIP1 family.</text>
</comment>
<dbReference type="Proteomes" id="UP000504606">
    <property type="component" value="Unplaced"/>
</dbReference>
<evidence type="ECO:0000256" key="1">
    <source>
        <dbReference type="ARBA" id="ARBA00006505"/>
    </source>
</evidence>
<dbReference type="InterPro" id="IPR040065">
    <property type="entry name" value="LZIC"/>
</dbReference>
<accession>A0A6J1RY67</accession>
<proteinExistence type="inferred from homology"/>